<feature type="transmembrane region" description="Helical" evidence="2">
    <location>
        <begin position="320"/>
        <end position="340"/>
    </location>
</feature>
<feature type="transmembrane region" description="Helical" evidence="2">
    <location>
        <begin position="123"/>
        <end position="150"/>
    </location>
</feature>
<feature type="transmembrane region" description="Helical" evidence="2">
    <location>
        <begin position="263"/>
        <end position="282"/>
    </location>
</feature>
<dbReference type="PROSITE" id="PS51025">
    <property type="entry name" value="PWI"/>
    <property type="match status" value="1"/>
</dbReference>
<dbReference type="InterPro" id="IPR031155">
    <property type="entry name" value="DUR"/>
</dbReference>
<evidence type="ECO:0000313" key="4">
    <source>
        <dbReference type="EMBL" id="VDK23724.1"/>
    </source>
</evidence>
<organism evidence="6">
    <name type="scientific">Taenia asiatica</name>
    <name type="common">Asian tapeworm</name>
    <dbReference type="NCBI Taxonomy" id="60517"/>
    <lineage>
        <taxon>Eukaryota</taxon>
        <taxon>Metazoa</taxon>
        <taxon>Spiralia</taxon>
        <taxon>Lophotrochozoa</taxon>
        <taxon>Platyhelminthes</taxon>
        <taxon>Cestoda</taxon>
        <taxon>Eucestoda</taxon>
        <taxon>Cyclophyllidea</taxon>
        <taxon>Taeniidae</taxon>
        <taxon>Taenia</taxon>
    </lineage>
</organism>
<feature type="transmembrane region" description="Helical" evidence="2">
    <location>
        <begin position="237"/>
        <end position="257"/>
    </location>
</feature>
<evidence type="ECO:0000313" key="5">
    <source>
        <dbReference type="Proteomes" id="UP000282613"/>
    </source>
</evidence>
<dbReference type="GO" id="GO:0005886">
    <property type="term" value="C:plasma membrane"/>
    <property type="evidence" value="ECO:0007669"/>
    <property type="project" value="TreeGrafter"/>
</dbReference>
<accession>A0A0R3VWM2</accession>
<feature type="transmembrane region" description="Helical" evidence="2">
    <location>
        <begin position="61"/>
        <end position="86"/>
    </location>
</feature>
<dbReference type="PANTHER" id="PTHR46154">
    <property type="match status" value="1"/>
</dbReference>
<evidence type="ECO:0000313" key="6">
    <source>
        <dbReference type="WBParaSite" id="TASK_0000181601-mRNA-1"/>
    </source>
</evidence>
<dbReference type="EMBL" id="UYRS01000619">
    <property type="protein sequence ID" value="VDK23724.1"/>
    <property type="molecule type" value="Genomic_DNA"/>
</dbReference>
<keyword evidence="2" id="KW-0812">Transmembrane</keyword>
<feature type="domain" description="PWI" evidence="3">
    <location>
        <begin position="1"/>
        <end position="25"/>
    </location>
</feature>
<keyword evidence="2" id="KW-0472">Membrane</keyword>
<dbReference type="GO" id="GO:0015204">
    <property type="term" value="F:urea transmembrane transporter activity"/>
    <property type="evidence" value="ECO:0007669"/>
    <property type="project" value="InterPro"/>
</dbReference>
<proteinExistence type="predicted"/>
<sequence length="374" mass="41100">MGSLYKLLLSYNKSDHGIGDTLSSTFDGASLSDGLISLVLRVLLDQALWETAIKLPPSHGVLGLLLATIMAFCIPAALSVICGLGFRALESAFHNAPLLNATHRVRGIVVFVTPMHLFGNNGIWIILIVILLLLVTSCMFSIVGASSILYHDVLVAYVRPFKEQVDKETCILCGKRRGHLASRRNICRCRSMLECAACDIDTWIKEECRNRPSTTLVYGCQIHGAYRAYADEMSRSLLPIAFTVIASMVPLFIIFSEIVMADFLFYCLCTPFVGCFCLSILWDRLSKTALLIGYFVAVGASLTLWFVLNNASSLCSKEVQLVGLGAALIGGFLLPALITLRYTKPLSPKVASSVWCCVQEIDNPLMPWPEVFSR</sequence>
<reference evidence="6" key="1">
    <citation type="submission" date="2017-02" db="UniProtKB">
        <authorList>
            <consortium name="WormBaseParasite"/>
        </authorList>
    </citation>
    <scope>IDENTIFICATION</scope>
</reference>
<protein>
    <submittedName>
        <fullName evidence="6">PWI domain-containing protein</fullName>
    </submittedName>
</protein>
<dbReference type="Proteomes" id="UP000282613">
    <property type="component" value="Unassembled WGS sequence"/>
</dbReference>
<evidence type="ECO:0000256" key="2">
    <source>
        <dbReference type="SAM" id="Phobius"/>
    </source>
</evidence>
<dbReference type="PANTHER" id="PTHR46154:SF4">
    <property type="entry name" value="UREA ACTIVE TRANSPORTER"/>
    <property type="match status" value="1"/>
</dbReference>
<evidence type="ECO:0000256" key="1">
    <source>
        <dbReference type="ARBA" id="ARBA00022448"/>
    </source>
</evidence>
<dbReference type="WBParaSite" id="TASK_0000181601-mRNA-1">
    <property type="protein sequence ID" value="TASK_0000181601-mRNA-1"/>
    <property type="gene ID" value="TASK_0000181601"/>
</dbReference>
<keyword evidence="1" id="KW-0813">Transport</keyword>
<evidence type="ECO:0000259" key="3">
    <source>
        <dbReference type="PROSITE" id="PS51025"/>
    </source>
</evidence>
<gene>
    <name evidence="4" type="ORF">TASK_LOCUS1817</name>
</gene>
<keyword evidence="2" id="KW-1133">Transmembrane helix</keyword>
<dbReference type="Gene3D" id="1.20.1730.10">
    <property type="entry name" value="Sodium/glucose cotransporter"/>
    <property type="match status" value="1"/>
</dbReference>
<reference evidence="4 5" key="2">
    <citation type="submission" date="2018-11" db="EMBL/GenBank/DDBJ databases">
        <authorList>
            <consortium name="Pathogen Informatics"/>
        </authorList>
    </citation>
    <scope>NUCLEOTIDE SEQUENCE [LARGE SCALE GENOMIC DNA]</scope>
</reference>
<dbReference type="InterPro" id="IPR002483">
    <property type="entry name" value="PWI_dom"/>
</dbReference>
<dbReference type="AlphaFoldDB" id="A0A0R3VWM2"/>
<dbReference type="InterPro" id="IPR038377">
    <property type="entry name" value="Na/Glc_symporter_sf"/>
</dbReference>
<name>A0A0R3VWM2_TAEAS</name>
<feature type="transmembrane region" description="Helical" evidence="2">
    <location>
        <begin position="289"/>
        <end position="308"/>
    </location>
</feature>
<dbReference type="OrthoDB" id="10049971at2759"/>
<keyword evidence="5" id="KW-1185">Reference proteome</keyword>